<feature type="transmembrane region" description="Helical" evidence="1">
    <location>
        <begin position="66"/>
        <end position="86"/>
    </location>
</feature>
<dbReference type="RefSeq" id="WP_269295919.1">
    <property type="nucleotide sequence ID" value="NZ_JAKHPH010000008.1"/>
</dbReference>
<sequence>MTVVQQVISIAIAAVANFFTRVVPFLVFGRQRNGKEELSPFIEGLGNFLPPAIMGMLVVYCFRNVHFLSGNFGLPEIIASIITILVHLRKRSMYLSLLVGTISYIILVNFVF</sequence>
<comment type="caution">
    <text evidence="2">The sequence shown here is derived from an EMBL/GenBank/DDBJ whole genome shotgun (WGS) entry which is preliminary data.</text>
</comment>
<evidence type="ECO:0000256" key="1">
    <source>
        <dbReference type="SAM" id="Phobius"/>
    </source>
</evidence>
<keyword evidence="1" id="KW-1133">Transmembrane helix</keyword>
<keyword evidence="1" id="KW-0812">Transmembrane</keyword>
<evidence type="ECO:0000313" key="2">
    <source>
        <dbReference type="EMBL" id="MCZ3667543.1"/>
    </source>
</evidence>
<reference evidence="2" key="1">
    <citation type="submission" date="2022-01" db="EMBL/GenBank/DDBJ databases">
        <title>VMRC isolate genome collection.</title>
        <authorList>
            <person name="France M."/>
            <person name="Rutt L."/>
            <person name="Humphrys M."/>
            <person name="Ravel J."/>
        </authorList>
    </citation>
    <scope>NUCLEOTIDE SEQUENCE</scope>
    <source>
        <strain evidence="2">C0048A1</strain>
    </source>
</reference>
<keyword evidence="1" id="KW-0472">Membrane</keyword>
<proteinExistence type="predicted"/>
<feature type="transmembrane region" description="Helical" evidence="1">
    <location>
        <begin position="93"/>
        <end position="111"/>
    </location>
</feature>
<feature type="transmembrane region" description="Helical" evidence="1">
    <location>
        <begin position="6"/>
        <end position="29"/>
    </location>
</feature>
<dbReference type="InterPro" id="IPR008407">
    <property type="entry name" value="Brnchd-chn_aa_trnsp_AzlD"/>
</dbReference>
<dbReference type="Pfam" id="PF05437">
    <property type="entry name" value="AzlD"/>
    <property type="match status" value="1"/>
</dbReference>
<gene>
    <name evidence="2" type="ORF">L2724_04500</name>
</gene>
<dbReference type="Proteomes" id="UP001212401">
    <property type="component" value="Unassembled WGS sequence"/>
</dbReference>
<dbReference type="PIRSF" id="PIRSF003203">
    <property type="entry name" value="AzlD"/>
    <property type="match status" value="1"/>
</dbReference>
<accession>A0AAW5WSY1</accession>
<name>A0AAW5WSY1_9LACO</name>
<dbReference type="AlphaFoldDB" id="A0AAW5WSY1"/>
<dbReference type="EMBL" id="JAKHPH010000008">
    <property type="protein sequence ID" value="MCZ3667543.1"/>
    <property type="molecule type" value="Genomic_DNA"/>
</dbReference>
<organism evidence="2 3">
    <name type="scientific">Limosilactobacillus vaginalis</name>
    <dbReference type="NCBI Taxonomy" id="1633"/>
    <lineage>
        <taxon>Bacteria</taxon>
        <taxon>Bacillati</taxon>
        <taxon>Bacillota</taxon>
        <taxon>Bacilli</taxon>
        <taxon>Lactobacillales</taxon>
        <taxon>Lactobacillaceae</taxon>
        <taxon>Limosilactobacillus</taxon>
    </lineage>
</organism>
<protein>
    <submittedName>
        <fullName evidence="2">AzlD domain-containing protein</fullName>
    </submittedName>
</protein>
<evidence type="ECO:0000313" key="3">
    <source>
        <dbReference type="Proteomes" id="UP001212401"/>
    </source>
</evidence>
<feature type="transmembrane region" description="Helical" evidence="1">
    <location>
        <begin position="41"/>
        <end position="60"/>
    </location>
</feature>